<gene>
    <name evidence="2" type="ORF">N7458_004087</name>
</gene>
<sequence>MAEVVETPENAPAGASLDREEQPVCSTNTDSDARPSSSASSSPVHPISQLQGPFEESLAEATQSGASQWVVELDAQTRRRDLLENDEYERLCGRKWRQRTVEKYHPFWKLVSQMVFGVHLLAKRQAKSPAAVMQILQGHVDELDGFLQRTTEDFLIVHLDVRTRIQYLSLPLGNLAIFDEMLEDRNFRLALVSYNDQIEHAVERFTLAITDALKDLRKGKEAMGALWHYLQQLGNEGCFETDSLGAFYQAMMENMEGWVVALSKLRRRGAALQKALGQLAFAVTEMQRRVGLASRKDVHSLIKTASRAPTRSMSVRQRLFARSPGPGTPGRRASEKPLPRDPLSRPKPRPASRNLDDTLVAEQSRTDPSGPKPSRRNSIVPRMLSRARSCSALVGATPSNTDNPSPPRTPSRLTRKLSRPFIPKRSVSNKTNININTNTPNRPSTAPAQTLKTRSASIEQLKALWATNRPRTQHSMAKPPTRPQPSHQKNPQPDNLDTMKDQISHFLKTDRVVEAWDNIAKTATCCGTTLAKTKDWPSSIFRTKSSENLHGSSTGAGAGGRAGNGTGPGLSSTNLERQMSWTQEPEFLSTYTFKQRPETSPRVHVLSIAIDEELEKSFGARVSMGIGDDVDVGERGDTGSIITALPAVPVPVSVPVSPRTPASISSVGVGTATAARTEYRPRTVGAQA</sequence>
<reference evidence="2" key="1">
    <citation type="submission" date="2022-12" db="EMBL/GenBank/DDBJ databases">
        <authorList>
            <person name="Petersen C."/>
        </authorList>
    </citation>
    <scope>NUCLEOTIDE SEQUENCE</scope>
    <source>
        <strain evidence="2">IBT 16125</strain>
    </source>
</reference>
<dbReference type="AlphaFoldDB" id="A0AAD6CBD0"/>
<feature type="compositionally biased region" description="Polar residues" evidence="1">
    <location>
        <begin position="446"/>
        <end position="458"/>
    </location>
</feature>
<evidence type="ECO:0000313" key="3">
    <source>
        <dbReference type="Proteomes" id="UP001213681"/>
    </source>
</evidence>
<proteinExistence type="predicted"/>
<evidence type="ECO:0000256" key="1">
    <source>
        <dbReference type="SAM" id="MobiDB-lite"/>
    </source>
</evidence>
<accession>A0AAD6CBD0</accession>
<keyword evidence="3" id="KW-1185">Reference proteome</keyword>
<feature type="compositionally biased region" description="Low complexity" evidence="1">
    <location>
        <begin position="34"/>
        <end position="43"/>
    </location>
</feature>
<feature type="region of interest" description="Disordered" evidence="1">
    <location>
        <begin position="303"/>
        <end position="498"/>
    </location>
</feature>
<name>A0AAD6CBD0_9EURO</name>
<dbReference type="EMBL" id="JAPVEA010000004">
    <property type="protein sequence ID" value="KAJ5455823.1"/>
    <property type="molecule type" value="Genomic_DNA"/>
</dbReference>
<dbReference type="GeneID" id="81597712"/>
<dbReference type="Proteomes" id="UP001213681">
    <property type="component" value="Unassembled WGS sequence"/>
</dbReference>
<organism evidence="2 3">
    <name type="scientific">Penicillium daleae</name>
    <dbReference type="NCBI Taxonomy" id="63821"/>
    <lineage>
        <taxon>Eukaryota</taxon>
        <taxon>Fungi</taxon>
        <taxon>Dikarya</taxon>
        <taxon>Ascomycota</taxon>
        <taxon>Pezizomycotina</taxon>
        <taxon>Eurotiomycetes</taxon>
        <taxon>Eurotiomycetidae</taxon>
        <taxon>Eurotiales</taxon>
        <taxon>Aspergillaceae</taxon>
        <taxon>Penicillium</taxon>
    </lineage>
</organism>
<feature type="region of interest" description="Disordered" evidence="1">
    <location>
        <begin position="1"/>
        <end position="55"/>
    </location>
</feature>
<feature type="compositionally biased region" description="Polar residues" evidence="1">
    <location>
        <begin position="541"/>
        <end position="550"/>
    </location>
</feature>
<feature type="compositionally biased region" description="Polar residues" evidence="1">
    <location>
        <begin position="484"/>
        <end position="495"/>
    </location>
</feature>
<dbReference type="RefSeq" id="XP_056768196.1">
    <property type="nucleotide sequence ID" value="XM_056907469.1"/>
</dbReference>
<reference evidence="2" key="2">
    <citation type="journal article" date="2023" name="IMA Fungus">
        <title>Comparative genomic study of the Penicillium genus elucidates a diverse pangenome and 15 lateral gene transfer events.</title>
        <authorList>
            <person name="Petersen C."/>
            <person name="Sorensen T."/>
            <person name="Nielsen M.R."/>
            <person name="Sondergaard T.E."/>
            <person name="Sorensen J.L."/>
            <person name="Fitzpatrick D.A."/>
            <person name="Frisvad J.C."/>
            <person name="Nielsen K.L."/>
        </authorList>
    </citation>
    <scope>NUCLEOTIDE SEQUENCE</scope>
    <source>
        <strain evidence="2">IBT 16125</strain>
    </source>
</reference>
<feature type="compositionally biased region" description="Gly residues" evidence="1">
    <location>
        <begin position="554"/>
        <end position="568"/>
    </location>
</feature>
<evidence type="ECO:0000313" key="2">
    <source>
        <dbReference type="EMBL" id="KAJ5455823.1"/>
    </source>
</evidence>
<protein>
    <submittedName>
        <fullName evidence="2">Uncharacterized protein</fullName>
    </submittedName>
</protein>
<comment type="caution">
    <text evidence="2">The sequence shown here is derived from an EMBL/GenBank/DDBJ whole genome shotgun (WGS) entry which is preliminary data.</text>
</comment>
<feature type="region of interest" description="Disordered" evidence="1">
    <location>
        <begin position="541"/>
        <end position="573"/>
    </location>
</feature>
<feature type="compositionally biased region" description="Basic and acidic residues" evidence="1">
    <location>
        <begin position="332"/>
        <end position="344"/>
    </location>
</feature>
<feature type="compositionally biased region" description="Low complexity" evidence="1">
    <location>
        <begin position="428"/>
        <end position="445"/>
    </location>
</feature>